<protein>
    <submittedName>
        <fullName evidence="1">HAD superfamily hydrolase (TIGR01509 family)</fullName>
    </submittedName>
</protein>
<organism evidence="1 2">
    <name type="scientific">Crossiella equi</name>
    <dbReference type="NCBI Taxonomy" id="130796"/>
    <lineage>
        <taxon>Bacteria</taxon>
        <taxon>Bacillati</taxon>
        <taxon>Actinomycetota</taxon>
        <taxon>Actinomycetes</taxon>
        <taxon>Pseudonocardiales</taxon>
        <taxon>Pseudonocardiaceae</taxon>
        <taxon>Crossiella</taxon>
    </lineage>
</organism>
<proteinExistence type="predicted"/>
<dbReference type="InterPro" id="IPR006439">
    <property type="entry name" value="HAD-SF_hydro_IA"/>
</dbReference>
<dbReference type="PANTHER" id="PTHR18901:SF38">
    <property type="entry name" value="PSEUDOURIDINE-5'-PHOSPHATASE"/>
    <property type="match status" value="1"/>
</dbReference>
<dbReference type="EMBL" id="JAGIOO010000001">
    <property type="protein sequence ID" value="MBP2478622.1"/>
    <property type="molecule type" value="Genomic_DNA"/>
</dbReference>
<dbReference type="InterPro" id="IPR036412">
    <property type="entry name" value="HAD-like_sf"/>
</dbReference>
<dbReference type="GO" id="GO:0016787">
    <property type="term" value="F:hydrolase activity"/>
    <property type="evidence" value="ECO:0007669"/>
    <property type="project" value="UniProtKB-KW"/>
</dbReference>
<gene>
    <name evidence="1" type="ORF">JOF53_007494</name>
</gene>
<keyword evidence="2" id="KW-1185">Reference proteome</keyword>
<dbReference type="InterPro" id="IPR023198">
    <property type="entry name" value="PGP-like_dom2"/>
</dbReference>
<dbReference type="NCBIfam" id="TIGR01549">
    <property type="entry name" value="HAD-SF-IA-v1"/>
    <property type="match status" value="1"/>
</dbReference>
<name>A0ABS5AQV5_9PSEU</name>
<dbReference type="PANTHER" id="PTHR18901">
    <property type="entry name" value="2-DEOXYGLUCOSE-6-PHOSPHATE PHOSPHATASE 2"/>
    <property type="match status" value="1"/>
</dbReference>
<evidence type="ECO:0000313" key="2">
    <source>
        <dbReference type="Proteomes" id="UP001519363"/>
    </source>
</evidence>
<comment type="caution">
    <text evidence="1">The sequence shown here is derived from an EMBL/GenBank/DDBJ whole genome shotgun (WGS) entry which is preliminary data.</text>
</comment>
<dbReference type="InterPro" id="IPR023214">
    <property type="entry name" value="HAD_sf"/>
</dbReference>
<accession>A0ABS5AQV5</accession>
<dbReference type="Gene3D" id="3.40.50.1000">
    <property type="entry name" value="HAD superfamily/HAD-like"/>
    <property type="match status" value="1"/>
</dbReference>
<reference evidence="1 2" key="1">
    <citation type="submission" date="2021-03" db="EMBL/GenBank/DDBJ databases">
        <title>Sequencing the genomes of 1000 actinobacteria strains.</title>
        <authorList>
            <person name="Klenk H.-P."/>
        </authorList>
    </citation>
    <scope>NUCLEOTIDE SEQUENCE [LARGE SCALE GENOMIC DNA]</scope>
    <source>
        <strain evidence="1 2">DSM 44580</strain>
    </source>
</reference>
<evidence type="ECO:0000313" key="1">
    <source>
        <dbReference type="EMBL" id="MBP2478622.1"/>
    </source>
</evidence>
<dbReference type="Gene3D" id="1.10.150.240">
    <property type="entry name" value="Putative phosphatase, domain 2"/>
    <property type="match status" value="1"/>
</dbReference>
<dbReference type="SFLD" id="SFLDS00003">
    <property type="entry name" value="Haloacid_Dehalogenase"/>
    <property type="match status" value="1"/>
</dbReference>
<dbReference type="RefSeq" id="WP_086789040.1">
    <property type="nucleotide sequence ID" value="NZ_JAGIOO010000001.1"/>
</dbReference>
<dbReference type="PRINTS" id="PR00413">
    <property type="entry name" value="HADHALOGNASE"/>
</dbReference>
<dbReference type="SFLD" id="SFLDG01129">
    <property type="entry name" value="C1.5:_HAD__Beta-PGM__Phosphata"/>
    <property type="match status" value="1"/>
</dbReference>
<dbReference type="Pfam" id="PF00702">
    <property type="entry name" value="Hydrolase"/>
    <property type="match status" value="1"/>
</dbReference>
<sequence>MKAIVFDHDGTLVDTVTSDMLACEALFTARGAVFPRTMWAREVCGQPESYPTLFELVRTRTGTAVTDVELWAELRANWAQFMTVDHIRLLPGAVELLTGLSALGLPMAVASAADRSWVEHWLTHFGLRGFFTAVVAGDEVADRKPDPAVYLAAAAKLGVAPQDCVVVEDSLTGVTAARRAGARVYVVPTVHTRHLDHSAADGVLSSLADFPLPDRVGTT</sequence>
<dbReference type="Proteomes" id="UP001519363">
    <property type="component" value="Unassembled WGS sequence"/>
</dbReference>
<keyword evidence="1" id="KW-0378">Hydrolase</keyword>
<dbReference type="NCBIfam" id="TIGR01509">
    <property type="entry name" value="HAD-SF-IA-v3"/>
    <property type="match status" value="1"/>
</dbReference>
<dbReference type="SUPFAM" id="SSF56784">
    <property type="entry name" value="HAD-like"/>
    <property type="match status" value="1"/>
</dbReference>
<dbReference type="SFLD" id="SFLDG01135">
    <property type="entry name" value="C1.5.6:_HAD__Beta-PGM__Phospha"/>
    <property type="match status" value="1"/>
</dbReference>